<protein>
    <recommendedName>
        <fullName evidence="7">Endolytic murein transglycosylase</fullName>
        <ecNumber evidence="7">4.2.2.29</ecNumber>
    </recommendedName>
    <alternativeName>
        <fullName evidence="7">Peptidoglycan lytic transglycosylase</fullName>
    </alternativeName>
    <alternativeName>
        <fullName evidence="7">Peptidoglycan polymerization terminase</fullName>
    </alternativeName>
</protein>
<keyword evidence="4 7" id="KW-0472">Membrane</keyword>
<evidence type="ECO:0000256" key="6">
    <source>
        <dbReference type="ARBA" id="ARBA00023316"/>
    </source>
</evidence>
<comment type="catalytic activity">
    <reaction evidence="7">
        <text>a peptidoglycan chain = a peptidoglycan chain with N-acetyl-1,6-anhydromuramyl-[peptide] at the reducing end + a peptidoglycan chain with N-acetylglucosamine at the non-reducing end.</text>
        <dbReference type="EC" id="4.2.2.29"/>
    </reaction>
</comment>
<keyword evidence="2 7" id="KW-0812">Transmembrane</keyword>
<evidence type="ECO:0000256" key="2">
    <source>
        <dbReference type="ARBA" id="ARBA00022692"/>
    </source>
</evidence>
<dbReference type="Pfam" id="PF02618">
    <property type="entry name" value="YceG"/>
    <property type="match status" value="1"/>
</dbReference>
<dbReference type="GO" id="GO:0071555">
    <property type="term" value="P:cell wall organization"/>
    <property type="evidence" value="ECO:0007669"/>
    <property type="project" value="UniProtKB-KW"/>
</dbReference>
<evidence type="ECO:0000256" key="3">
    <source>
        <dbReference type="ARBA" id="ARBA00022989"/>
    </source>
</evidence>
<dbReference type="AlphaFoldDB" id="A0A0H4T6G8"/>
<accession>A0A0H4T6G8</accession>
<dbReference type="CDD" id="cd08010">
    <property type="entry name" value="MltG_like"/>
    <property type="match status" value="1"/>
</dbReference>
<reference evidence="8" key="1">
    <citation type="journal article" date="2015" name="ISME J.">
        <title>Aquifer environment selects for microbial species cohorts in sediment and groundwater.</title>
        <authorList>
            <person name="Hug L.A."/>
            <person name="Thomas B.C."/>
            <person name="Brown C.T."/>
            <person name="Frischkorn K.R."/>
            <person name="Williams K.H."/>
            <person name="Tringe S.G."/>
            <person name="Banfield J.F."/>
        </authorList>
    </citation>
    <scope>NUCLEOTIDE SEQUENCE</scope>
</reference>
<sequence length="337" mass="37959">MKFRKVFLVPILLIFLVIIAATGSFFWWKNNSQPVSTDKETKDFVVAKGRGATQIAQELYKQGLIRSPLAFKFYIQFKGKAEDIQAGRYSLTESAAIPEIVTLLTKGPKDLWVTVPEGLRHEEIAERFIQGLGKEGEEAEEFRQEFISASKSSEGYLFPDTYLFPREANASMVISSMRDTFDKKTKDIKSTATSKLNWNQIVTLASIIERETKIGEERSIVAGILMNRLNIGMALQADAAVQYAVSNAKCQILNAKCNDWWPILTLEDLQIDSPFNTYKYQGLPPSPISNPGLSSIEAAVKPADTEYIYYIHDPEGNIHYAKTLAEHNENVRKYLGK</sequence>
<dbReference type="EMBL" id="KT006999">
    <property type="protein sequence ID" value="AKQ02315.1"/>
    <property type="molecule type" value="Genomic_DNA"/>
</dbReference>
<dbReference type="InterPro" id="IPR003770">
    <property type="entry name" value="MLTG-like"/>
</dbReference>
<name>A0A0H4T6G8_9BACT</name>
<dbReference type="PANTHER" id="PTHR30518">
    <property type="entry name" value="ENDOLYTIC MUREIN TRANSGLYCOSYLASE"/>
    <property type="match status" value="1"/>
</dbReference>
<evidence type="ECO:0000256" key="4">
    <source>
        <dbReference type="ARBA" id="ARBA00023136"/>
    </source>
</evidence>
<dbReference type="Gene3D" id="3.30.160.60">
    <property type="entry name" value="Classic Zinc Finger"/>
    <property type="match status" value="1"/>
</dbReference>
<keyword evidence="5 7" id="KW-0456">Lyase</keyword>
<dbReference type="GO" id="GO:0009252">
    <property type="term" value="P:peptidoglycan biosynthetic process"/>
    <property type="evidence" value="ECO:0007669"/>
    <property type="project" value="UniProtKB-UniRule"/>
</dbReference>
<feature type="transmembrane region" description="Helical" evidence="7">
    <location>
        <begin position="7"/>
        <end position="28"/>
    </location>
</feature>
<dbReference type="PANTHER" id="PTHR30518:SF2">
    <property type="entry name" value="ENDOLYTIC MUREIN TRANSGLYCOSYLASE"/>
    <property type="match status" value="1"/>
</dbReference>
<evidence type="ECO:0000256" key="5">
    <source>
        <dbReference type="ARBA" id="ARBA00023239"/>
    </source>
</evidence>
<gene>
    <name evidence="7" type="primary">mltG</name>
</gene>
<comment type="similarity">
    <text evidence="7">Belongs to the transglycosylase MltG family.</text>
</comment>
<organism evidence="8">
    <name type="scientific">uncultured Microgenomates bacterium Rifle_16ft_4_minimus_37633</name>
    <dbReference type="NCBI Taxonomy" id="1665114"/>
    <lineage>
        <taxon>Bacteria</taxon>
        <taxon>Candidatus Microgenomatota</taxon>
        <taxon>environmental samples</taxon>
    </lineage>
</organism>
<evidence type="ECO:0000256" key="7">
    <source>
        <dbReference type="HAMAP-Rule" id="MF_02065"/>
    </source>
</evidence>
<dbReference type="Gene3D" id="3.30.1490.480">
    <property type="entry name" value="Endolytic murein transglycosylase"/>
    <property type="match status" value="1"/>
</dbReference>
<feature type="site" description="Important for catalytic activity" evidence="7">
    <location>
        <position position="211"/>
    </location>
</feature>
<keyword evidence="1 7" id="KW-1003">Cell membrane</keyword>
<comment type="subcellular location">
    <subcellularLocation>
        <location evidence="7">Cell membrane</location>
        <topology evidence="7">Single-pass membrane protein</topology>
    </subcellularLocation>
</comment>
<dbReference type="GO" id="GO:0008932">
    <property type="term" value="F:lytic endotransglycosylase activity"/>
    <property type="evidence" value="ECO:0007669"/>
    <property type="project" value="UniProtKB-UniRule"/>
</dbReference>
<evidence type="ECO:0000313" key="8">
    <source>
        <dbReference type="EMBL" id="AKQ02315.1"/>
    </source>
</evidence>
<proteinExistence type="inferred from homology"/>
<dbReference type="GO" id="GO:0005886">
    <property type="term" value="C:plasma membrane"/>
    <property type="evidence" value="ECO:0007669"/>
    <property type="project" value="UniProtKB-SubCell"/>
</dbReference>
<dbReference type="NCBIfam" id="TIGR00247">
    <property type="entry name" value="endolytic transglycosylase MltG"/>
    <property type="match status" value="1"/>
</dbReference>
<keyword evidence="3 7" id="KW-1133">Transmembrane helix</keyword>
<dbReference type="EC" id="4.2.2.29" evidence="7"/>
<comment type="function">
    <text evidence="7">Functions as a peptidoglycan terminase that cleaves nascent peptidoglycan strands endolytically to terminate their elongation.</text>
</comment>
<keyword evidence="6 7" id="KW-0961">Cell wall biogenesis/degradation</keyword>
<dbReference type="HAMAP" id="MF_02065">
    <property type="entry name" value="MltG"/>
    <property type="match status" value="1"/>
</dbReference>
<evidence type="ECO:0000256" key="1">
    <source>
        <dbReference type="ARBA" id="ARBA00022475"/>
    </source>
</evidence>